<evidence type="ECO:0000313" key="6">
    <source>
        <dbReference type="EMBL" id="ROO26023.1"/>
    </source>
</evidence>
<dbReference type="InterPro" id="IPR050469">
    <property type="entry name" value="Diguanylate_Cyclase"/>
</dbReference>
<proteinExistence type="predicted"/>
<comment type="catalytic activity">
    <reaction evidence="3">
        <text>2 GTP = 3',3'-c-di-GMP + 2 diphosphate</text>
        <dbReference type="Rhea" id="RHEA:24898"/>
        <dbReference type="ChEBI" id="CHEBI:33019"/>
        <dbReference type="ChEBI" id="CHEBI:37565"/>
        <dbReference type="ChEBI" id="CHEBI:58805"/>
        <dbReference type="EC" id="2.7.7.65"/>
    </reaction>
</comment>
<dbReference type="InterPro" id="IPR029787">
    <property type="entry name" value="Nucleotide_cyclase"/>
</dbReference>
<feature type="transmembrane region" description="Helical" evidence="4">
    <location>
        <begin position="40"/>
        <end position="61"/>
    </location>
</feature>
<evidence type="ECO:0000256" key="2">
    <source>
        <dbReference type="ARBA" id="ARBA00012528"/>
    </source>
</evidence>
<dbReference type="Proteomes" id="UP000283993">
    <property type="component" value="Unassembled WGS sequence"/>
</dbReference>
<dbReference type="CDD" id="cd01949">
    <property type="entry name" value="GGDEF"/>
    <property type="match status" value="1"/>
</dbReference>
<keyword evidence="4" id="KW-1133">Transmembrane helix</keyword>
<accession>A0A423PKB9</accession>
<dbReference type="PANTHER" id="PTHR45138">
    <property type="entry name" value="REGULATORY COMPONENTS OF SENSORY TRANSDUCTION SYSTEM"/>
    <property type="match status" value="1"/>
</dbReference>
<keyword evidence="4" id="KW-0812">Transmembrane</keyword>
<organism evidence="6 7">
    <name type="scientific">Salinisphaera orenii MK-B5</name>
    <dbReference type="NCBI Taxonomy" id="856730"/>
    <lineage>
        <taxon>Bacteria</taxon>
        <taxon>Pseudomonadati</taxon>
        <taxon>Pseudomonadota</taxon>
        <taxon>Gammaproteobacteria</taxon>
        <taxon>Salinisphaerales</taxon>
        <taxon>Salinisphaeraceae</taxon>
        <taxon>Salinisphaera</taxon>
    </lineage>
</organism>
<feature type="transmembrane region" description="Helical" evidence="4">
    <location>
        <begin position="151"/>
        <end position="171"/>
    </location>
</feature>
<comment type="caution">
    <text evidence="6">The sequence shown here is derived from an EMBL/GenBank/DDBJ whole genome shotgun (WGS) entry which is preliminary data.</text>
</comment>
<keyword evidence="4" id="KW-0472">Membrane</keyword>
<feature type="transmembrane region" description="Helical" evidence="4">
    <location>
        <begin position="73"/>
        <end position="95"/>
    </location>
</feature>
<dbReference type="PANTHER" id="PTHR45138:SF9">
    <property type="entry name" value="DIGUANYLATE CYCLASE DGCM-RELATED"/>
    <property type="match status" value="1"/>
</dbReference>
<dbReference type="GO" id="GO:0005886">
    <property type="term" value="C:plasma membrane"/>
    <property type="evidence" value="ECO:0007669"/>
    <property type="project" value="TreeGrafter"/>
</dbReference>
<protein>
    <recommendedName>
        <fullName evidence="2">diguanylate cyclase</fullName>
        <ecNumber evidence="2">2.7.7.65</ecNumber>
    </recommendedName>
</protein>
<dbReference type="GO" id="GO:0052621">
    <property type="term" value="F:diguanylate cyclase activity"/>
    <property type="evidence" value="ECO:0007669"/>
    <property type="project" value="UniProtKB-EC"/>
</dbReference>
<feature type="transmembrane region" description="Helical" evidence="4">
    <location>
        <begin position="177"/>
        <end position="198"/>
    </location>
</feature>
<dbReference type="GO" id="GO:1902201">
    <property type="term" value="P:negative regulation of bacterial-type flagellum-dependent cell motility"/>
    <property type="evidence" value="ECO:0007669"/>
    <property type="project" value="TreeGrafter"/>
</dbReference>
<feature type="domain" description="GGDEF" evidence="5">
    <location>
        <begin position="246"/>
        <end position="386"/>
    </location>
</feature>
<dbReference type="SMART" id="SM00267">
    <property type="entry name" value="GGDEF"/>
    <property type="match status" value="1"/>
</dbReference>
<evidence type="ECO:0000256" key="4">
    <source>
        <dbReference type="SAM" id="Phobius"/>
    </source>
</evidence>
<evidence type="ECO:0000256" key="3">
    <source>
        <dbReference type="ARBA" id="ARBA00034247"/>
    </source>
</evidence>
<evidence type="ECO:0000256" key="1">
    <source>
        <dbReference type="ARBA" id="ARBA00001946"/>
    </source>
</evidence>
<name>A0A423PKB9_9GAMM</name>
<dbReference type="InterPro" id="IPR048431">
    <property type="entry name" value="MASE8"/>
</dbReference>
<evidence type="ECO:0000259" key="5">
    <source>
        <dbReference type="PROSITE" id="PS50887"/>
    </source>
</evidence>
<dbReference type="AlphaFoldDB" id="A0A423PKB9"/>
<dbReference type="Pfam" id="PF00990">
    <property type="entry name" value="GGDEF"/>
    <property type="match status" value="1"/>
</dbReference>
<dbReference type="RefSeq" id="WP_185015662.1">
    <property type="nucleotide sequence ID" value="NZ_AYKH01000024.1"/>
</dbReference>
<dbReference type="PROSITE" id="PS50887">
    <property type="entry name" value="GGDEF"/>
    <property type="match status" value="1"/>
</dbReference>
<feature type="transmembrane region" description="Helical" evidence="4">
    <location>
        <begin position="125"/>
        <end position="144"/>
    </location>
</feature>
<dbReference type="Gene3D" id="3.30.70.270">
    <property type="match status" value="1"/>
</dbReference>
<comment type="cofactor">
    <cofactor evidence="1">
        <name>Mg(2+)</name>
        <dbReference type="ChEBI" id="CHEBI:18420"/>
    </cofactor>
</comment>
<dbReference type="SUPFAM" id="SSF55073">
    <property type="entry name" value="Nucleotide cyclase"/>
    <property type="match status" value="1"/>
</dbReference>
<sequence>MGQEQATPMDRQGHGWSRALRVLLQAVHSPEYLDAKARDFGAFTLWALLITAVFVLGMIPWDYAIDATRAWHVVWLRLMQCGALLFWAIASVRYVHGRAARIAALAAPLFIEATFMVVLERLDGGTSYGMGGFLYFFIFAPFLLLAQPLGLAALVLMAITVFPPLAAWFGLQTGLDWWIYAAYMGTGFVPVLAIRLLLEVMYWHVFRYRREVEHQALTDGLTRLPNRRQFLAAGMRSLDSHGESGQPASLLFIDIDRFKGINDTHGHRTGDAAICHVAEALRALCREEDLMARYGGEEFLVLLPRTGPAAAAEIAERLRSAVVAAPFPMPDARASPLGLTVSIGIASYDPHDLGDTTDIDRLIHAADRAVYVAKRGGRNRVVSVGEGLVPDDTSAQGRS</sequence>
<dbReference type="GO" id="GO:0043709">
    <property type="term" value="P:cell adhesion involved in single-species biofilm formation"/>
    <property type="evidence" value="ECO:0007669"/>
    <property type="project" value="TreeGrafter"/>
</dbReference>
<keyword evidence="7" id="KW-1185">Reference proteome</keyword>
<dbReference type="InterPro" id="IPR000160">
    <property type="entry name" value="GGDEF_dom"/>
</dbReference>
<gene>
    <name evidence="6" type="ORF">SAOR_11605</name>
</gene>
<dbReference type="Pfam" id="PF20968">
    <property type="entry name" value="MASE8"/>
    <property type="match status" value="1"/>
</dbReference>
<dbReference type="EMBL" id="AYKH01000024">
    <property type="protein sequence ID" value="ROO26023.1"/>
    <property type="molecule type" value="Genomic_DNA"/>
</dbReference>
<dbReference type="NCBIfam" id="TIGR00254">
    <property type="entry name" value="GGDEF"/>
    <property type="match status" value="1"/>
</dbReference>
<dbReference type="EC" id="2.7.7.65" evidence="2"/>
<dbReference type="FunFam" id="3.30.70.270:FF:000001">
    <property type="entry name" value="Diguanylate cyclase domain protein"/>
    <property type="match status" value="1"/>
</dbReference>
<feature type="transmembrane region" description="Helical" evidence="4">
    <location>
        <begin position="102"/>
        <end position="119"/>
    </location>
</feature>
<dbReference type="InterPro" id="IPR043128">
    <property type="entry name" value="Rev_trsase/Diguanyl_cyclase"/>
</dbReference>
<reference evidence="6 7" key="1">
    <citation type="submission" date="2013-10" db="EMBL/GenBank/DDBJ databases">
        <title>Salinisphaera orenii MK-B5 Genome Sequencing.</title>
        <authorList>
            <person name="Lai Q."/>
            <person name="Li C."/>
            <person name="Shao Z."/>
        </authorList>
    </citation>
    <scope>NUCLEOTIDE SEQUENCE [LARGE SCALE GENOMIC DNA]</scope>
    <source>
        <strain evidence="6 7">MK-B5</strain>
    </source>
</reference>
<evidence type="ECO:0000313" key="7">
    <source>
        <dbReference type="Proteomes" id="UP000283993"/>
    </source>
</evidence>